<evidence type="ECO:0000256" key="1">
    <source>
        <dbReference type="SAM" id="MobiDB-lite"/>
    </source>
</evidence>
<dbReference type="RefSeq" id="WP_068260213.1">
    <property type="nucleotide sequence ID" value="NZ_LWSK01000014.1"/>
</dbReference>
<protein>
    <submittedName>
        <fullName evidence="2">Uncharacterized protein</fullName>
    </submittedName>
</protein>
<evidence type="ECO:0000313" key="2">
    <source>
        <dbReference type="EMBL" id="KAA1257987.1"/>
    </source>
</evidence>
<accession>A0A5B1CA42</accession>
<dbReference type="AlphaFoldDB" id="A0A5B1CA42"/>
<dbReference type="OrthoDB" id="9801392at2"/>
<feature type="region of interest" description="Disordered" evidence="1">
    <location>
        <begin position="426"/>
        <end position="452"/>
    </location>
</feature>
<dbReference type="Proteomes" id="UP000322699">
    <property type="component" value="Unassembled WGS sequence"/>
</dbReference>
<feature type="compositionally biased region" description="Basic residues" evidence="1">
    <location>
        <begin position="437"/>
        <end position="452"/>
    </location>
</feature>
<proteinExistence type="predicted"/>
<evidence type="ECO:0000313" key="3">
    <source>
        <dbReference type="Proteomes" id="UP000322699"/>
    </source>
</evidence>
<comment type="caution">
    <text evidence="2">The sequence shown here is derived from an EMBL/GenBank/DDBJ whole genome shotgun (WGS) entry which is preliminary data.</text>
</comment>
<sequence length="452" mass="49744">MNEPLAKVAMELVRNADKNPDGVLGLDSRAISSLCALLEATCNCDEMDDDTYDDVFGDDDPIDAALTALGILARNNSVASVPSMVDFVNFHVPRNGNSDYLLDSIPDALAAFNSEGATALLQQAVTGSGHEDARCVLIQAVKEWGQRQSAVPSAMNALIASGLADASCNPIRVNTDLMMLVIDLKLDGCAETIERAFSLNQIDCGMAGPWDEVRRMLHVEGLGLPMPEKPYNSMDDFRKNVGIGCFSEDIIFMLGEIQEKEAAKYLDNAARAFERSDEAKGLAKPIQYNGYVHNFLELGLQYLGVTVDTMTVQDARQILLEIYPRKVSMEAEDCREAIDEISAFWKFVDRVHEVEDAKKIGAEVRSLHADFQREMNDPSNFGPAKSMVMAGRAEGFDMTTQEGIQAFSQVYNARLATSRFDSSSSHTVESSVVGMSRKQRKKLLGKKKKKRK</sequence>
<dbReference type="EMBL" id="VRLW01000001">
    <property type="protein sequence ID" value="KAA1257987.1"/>
    <property type="molecule type" value="Genomic_DNA"/>
</dbReference>
<gene>
    <name evidence="2" type="ORF">LF1_04780</name>
</gene>
<keyword evidence="3" id="KW-1185">Reference proteome</keyword>
<reference evidence="2 3" key="1">
    <citation type="submission" date="2019-08" db="EMBL/GenBank/DDBJ databases">
        <title>Deep-cultivation of Planctomycetes and their phenomic and genomic characterization uncovers novel biology.</title>
        <authorList>
            <person name="Wiegand S."/>
            <person name="Jogler M."/>
            <person name="Boedeker C."/>
            <person name="Pinto D."/>
            <person name="Vollmers J."/>
            <person name="Rivas-Marin E."/>
            <person name="Kohn T."/>
            <person name="Peeters S.H."/>
            <person name="Heuer A."/>
            <person name="Rast P."/>
            <person name="Oberbeckmann S."/>
            <person name="Bunk B."/>
            <person name="Jeske O."/>
            <person name="Meyerdierks A."/>
            <person name="Storesund J.E."/>
            <person name="Kallscheuer N."/>
            <person name="Luecker S."/>
            <person name="Lage O.M."/>
            <person name="Pohl T."/>
            <person name="Merkel B.J."/>
            <person name="Hornburger P."/>
            <person name="Mueller R.-W."/>
            <person name="Bruemmer F."/>
            <person name="Labrenz M."/>
            <person name="Spormann A.M."/>
            <person name="Op Den Camp H."/>
            <person name="Overmann J."/>
            <person name="Amann R."/>
            <person name="Jetten M.S.M."/>
            <person name="Mascher T."/>
            <person name="Medema M.H."/>
            <person name="Devos D.P."/>
            <person name="Kaster A.-K."/>
            <person name="Ovreas L."/>
            <person name="Rohde M."/>
            <person name="Galperin M.Y."/>
            <person name="Jogler C."/>
        </authorList>
    </citation>
    <scope>NUCLEOTIDE SEQUENCE [LARGE SCALE GENOMIC DNA]</scope>
    <source>
        <strain evidence="2 3">LF1</strain>
    </source>
</reference>
<name>A0A5B1CA42_9BACT</name>
<organism evidence="2 3">
    <name type="scientific">Rubripirellula obstinata</name>
    <dbReference type="NCBI Taxonomy" id="406547"/>
    <lineage>
        <taxon>Bacteria</taxon>
        <taxon>Pseudomonadati</taxon>
        <taxon>Planctomycetota</taxon>
        <taxon>Planctomycetia</taxon>
        <taxon>Pirellulales</taxon>
        <taxon>Pirellulaceae</taxon>
        <taxon>Rubripirellula</taxon>
    </lineage>
</organism>